<sequence length="440" mass="46479">MHHTKNSHISDAKIDWPALKDVLADAGYTSRPVGVLFADHFQANADDLIARLTEAASHRSTAAHQDSAAAHRASTTPHHAGGAATLPTPTIRVASKSLRIRKALDAALETPGFEGILSFTLPEAVWLAENGYRDIVVAYPNVNIDAIKTWTTSESALEHVTLMVDDPQQLDLIDHVAPGHPDLKVAVELDASYRPARGVMIGAARSPLSTATAVTKLATHIVGRNGFTLDGLMAYEGQIAGEANAGKTPRQTILRRIQAASAKDIAHRRAETVEAISALAPLRFVNGGGTGSIETTGTEAAITEVAAGSGLVGPGLFDNYTAFKPAPALAFGMDVVRRPNKNTATVLGGGWVASGPPGPSRLPTIAWPPNVKYRGTEGPGEVQTPLTGPGARNLRIGDIVWFRHAKAGEVSERINSVVVISGTEVIDEWPTYRGEGKAFL</sequence>
<dbReference type="Proteomes" id="UP001240483">
    <property type="component" value="Unassembled WGS sequence"/>
</dbReference>
<evidence type="ECO:0000313" key="2">
    <source>
        <dbReference type="EMBL" id="MDK6275826.1"/>
    </source>
</evidence>
<name>A0AAP4CD03_9MICC</name>
<dbReference type="AlphaFoldDB" id="A0AAP4CD03"/>
<organism evidence="2 3">
    <name type="scientific">Pseudoglutamicibacter cumminsii</name>
    <dbReference type="NCBI Taxonomy" id="156979"/>
    <lineage>
        <taxon>Bacteria</taxon>
        <taxon>Bacillati</taxon>
        <taxon>Actinomycetota</taxon>
        <taxon>Actinomycetes</taxon>
        <taxon>Micrococcales</taxon>
        <taxon>Micrococcaceae</taxon>
        <taxon>Pseudoglutamicibacter</taxon>
    </lineage>
</organism>
<dbReference type="GO" id="GO:0036088">
    <property type="term" value="P:D-serine catabolic process"/>
    <property type="evidence" value="ECO:0007669"/>
    <property type="project" value="TreeGrafter"/>
</dbReference>
<accession>A0AAP4CD03</accession>
<dbReference type="InterPro" id="IPR051466">
    <property type="entry name" value="D-amino_acid_metab_enzyme"/>
</dbReference>
<dbReference type="Gene3D" id="3.20.20.10">
    <property type="entry name" value="Alanine racemase"/>
    <property type="match status" value="1"/>
</dbReference>
<feature type="region of interest" description="Disordered" evidence="1">
    <location>
        <begin position="60"/>
        <end position="87"/>
    </location>
</feature>
<feature type="compositionally biased region" description="Low complexity" evidence="1">
    <location>
        <begin position="60"/>
        <end position="74"/>
    </location>
</feature>
<dbReference type="PANTHER" id="PTHR28004">
    <property type="entry name" value="ZGC:162816-RELATED"/>
    <property type="match status" value="1"/>
</dbReference>
<protein>
    <submittedName>
        <fullName evidence="2">Amino acid deaminase/aldolase</fullName>
    </submittedName>
</protein>
<proteinExistence type="predicted"/>
<reference evidence="2" key="1">
    <citation type="submission" date="2023-05" db="EMBL/GenBank/DDBJ databases">
        <title>Cataloging the Phylogenetic Diversity of Human Bladder Bacteria.</title>
        <authorList>
            <person name="Du J."/>
        </authorList>
    </citation>
    <scope>NUCLEOTIDE SEQUENCE</scope>
    <source>
        <strain evidence="2">UMB9978</strain>
    </source>
</reference>
<dbReference type="InterPro" id="IPR029066">
    <property type="entry name" value="PLP-binding_barrel"/>
</dbReference>
<comment type="caution">
    <text evidence="2">The sequence shown here is derived from an EMBL/GenBank/DDBJ whole genome shotgun (WGS) entry which is preliminary data.</text>
</comment>
<dbReference type="RefSeq" id="WP_285333502.1">
    <property type="nucleotide sequence ID" value="NZ_JASODW010000013.1"/>
</dbReference>
<evidence type="ECO:0000256" key="1">
    <source>
        <dbReference type="SAM" id="MobiDB-lite"/>
    </source>
</evidence>
<dbReference type="PANTHER" id="PTHR28004:SF2">
    <property type="entry name" value="D-SERINE DEHYDRATASE"/>
    <property type="match status" value="1"/>
</dbReference>
<dbReference type="EMBL" id="JASODW010000013">
    <property type="protein sequence ID" value="MDK6275826.1"/>
    <property type="molecule type" value="Genomic_DNA"/>
</dbReference>
<evidence type="ECO:0000313" key="3">
    <source>
        <dbReference type="Proteomes" id="UP001240483"/>
    </source>
</evidence>
<dbReference type="GO" id="GO:0008721">
    <property type="term" value="F:D-serine ammonia-lyase activity"/>
    <property type="evidence" value="ECO:0007669"/>
    <property type="project" value="TreeGrafter"/>
</dbReference>
<gene>
    <name evidence="2" type="ORF">QP116_08800</name>
</gene>
<dbReference type="SUPFAM" id="SSF51419">
    <property type="entry name" value="PLP-binding barrel"/>
    <property type="match status" value="1"/>
</dbReference>